<accession>A0A3P5WX07</accession>
<protein>
    <submittedName>
        <fullName evidence="2">Uncharacterized protein</fullName>
    </submittedName>
</protein>
<organism evidence="2 3">
    <name type="scientific">Pseudogemmobacter humi</name>
    <dbReference type="NCBI Taxonomy" id="2483812"/>
    <lineage>
        <taxon>Bacteria</taxon>
        <taxon>Pseudomonadati</taxon>
        <taxon>Pseudomonadota</taxon>
        <taxon>Alphaproteobacteria</taxon>
        <taxon>Rhodobacterales</taxon>
        <taxon>Paracoccaceae</taxon>
        <taxon>Pseudogemmobacter</taxon>
    </lineage>
</organism>
<reference evidence="2 3" key="1">
    <citation type="submission" date="2018-11" db="EMBL/GenBank/DDBJ databases">
        <authorList>
            <person name="Criscuolo A."/>
        </authorList>
    </citation>
    <scope>NUCLEOTIDE SEQUENCE [LARGE SCALE GENOMIC DNA]</scope>
    <source>
        <strain evidence="2">ACIP111625</strain>
    </source>
</reference>
<dbReference type="Proteomes" id="UP000277498">
    <property type="component" value="Unassembled WGS sequence"/>
</dbReference>
<name>A0A3P5WX07_9RHOB</name>
<feature type="compositionally biased region" description="Polar residues" evidence="1">
    <location>
        <begin position="1"/>
        <end position="10"/>
    </location>
</feature>
<proteinExistence type="predicted"/>
<evidence type="ECO:0000313" key="2">
    <source>
        <dbReference type="EMBL" id="VDC26415.1"/>
    </source>
</evidence>
<evidence type="ECO:0000256" key="1">
    <source>
        <dbReference type="SAM" id="MobiDB-lite"/>
    </source>
</evidence>
<sequence length="273" mass="30254">MTFPMNNKTANPGPGEAPTGKPVNKRRRSFAGLAFVSVLAVAGCSDEPSAPDIQEALNATGELRKATEEGLRISVDEVKKCEAGSDKDSYLCQFRFTMSAEGRDGKEYLWGTAVFSREDKAWRVDTTTAEMSDQERPLRINAVRMGEPLDELDRMRSILGNRGRCEHDSVVNWCRSPDEAFVMQLSMSSFDSRTRLSGQYVPERDQGGTGIQIVEDMFLSYGFTTEELAICRQGAKFRVGNFFQNDGILPELSCDGTGKIWVIRISGNPHGND</sequence>
<dbReference type="EMBL" id="UXAW01000055">
    <property type="protein sequence ID" value="VDC26415.1"/>
    <property type="molecule type" value="Genomic_DNA"/>
</dbReference>
<keyword evidence="3" id="KW-1185">Reference proteome</keyword>
<dbReference type="AlphaFoldDB" id="A0A3P5WX07"/>
<gene>
    <name evidence="2" type="ORF">XINFAN_01654</name>
</gene>
<evidence type="ECO:0000313" key="3">
    <source>
        <dbReference type="Proteomes" id="UP000277498"/>
    </source>
</evidence>
<feature type="region of interest" description="Disordered" evidence="1">
    <location>
        <begin position="1"/>
        <end position="24"/>
    </location>
</feature>